<dbReference type="EMBL" id="LBMM01019950">
    <property type="protein sequence ID" value="KMQ83410.1"/>
    <property type="molecule type" value="Genomic_DNA"/>
</dbReference>
<keyword evidence="3" id="KW-0411">Iron-sulfur</keyword>
<dbReference type="SUPFAM" id="SSF53732">
    <property type="entry name" value="Aconitase iron-sulfur domain"/>
    <property type="match status" value="1"/>
</dbReference>
<dbReference type="InterPro" id="IPR050926">
    <property type="entry name" value="Aconitase/IPM_isomerase"/>
</dbReference>
<comment type="caution">
    <text evidence="5">The sequence shown here is derived from an EMBL/GenBank/DDBJ whole genome shotgun (WGS) entry which is preliminary data.</text>
</comment>
<dbReference type="OrthoDB" id="8186419at2759"/>
<dbReference type="InterPro" id="IPR001030">
    <property type="entry name" value="Acoase/IPM_deHydtase_lsu_aba"/>
</dbReference>
<dbReference type="GO" id="GO:0047456">
    <property type="term" value="F:2-methylisocitrate dehydratase activity"/>
    <property type="evidence" value="ECO:0007669"/>
    <property type="project" value="TreeGrafter"/>
</dbReference>
<dbReference type="PaxDb" id="67767-A0A0J7MSD4"/>
<name>A0A0J7MSD4_LASNI</name>
<gene>
    <name evidence="5" type="ORF">RF55_20123</name>
</gene>
<dbReference type="GO" id="GO:0003994">
    <property type="term" value="F:aconitate hydratase activity"/>
    <property type="evidence" value="ECO:0007669"/>
    <property type="project" value="TreeGrafter"/>
</dbReference>
<evidence type="ECO:0000259" key="4">
    <source>
        <dbReference type="Pfam" id="PF00330"/>
    </source>
</evidence>
<dbReference type="GO" id="GO:0046872">
    <property type="term" value="F:metal ion binding"/>
    <property type="evidence" value="ECO:0007669"/>
    <property type="project" value="UniProtKB-KW"/>
</dbReference>
<dbReference type="InterPro" id="IPR018136">
    <property type="entry name" value="Aconitase_4Fe-4S_BS"/>
</dbReference>
<dbReference type="FunFam" id="3.30.499.10:FF:000008">
    <property type="entry name" value="Aconitate hydratase B"/>
    <property type="match status" value="1"/>
</dbReference>
<dbReference type="Gene3D" id="3.30.499.10">
    <property type="entry name" value="Aconitase, domain 3"/>
    <property type="match status" value="1"/>
</dbReference>
<evidence type="ECO:0000256" key="2">
    <source>
        <dbReference type="ARBA" id="ARBA00023004"/>
    </source>
</evidence>
<accession>A0A0J7MSD4</accession>
<dbReference type="STRING" id="67767.A0A0J7MSD4"/>
<protein>
    <submittedName>
        <fullName evidence="5">Bifunctional aconitate hydratase 2 2-methylisocitrate dehydratase</fullName>
    </submittedName>
</protein>
<evidence type="ECO:0000256" key="1">
    <source>
        <dbReference type="ARBA" id="ARBA00022723"/>
    </source>
</evidence>
<dbReference type="InterPro" id="IPR036008">
    <property type="entry name" value="Aconitase_4Fe-4S_dom"/>
</dbReference>
<sequence>MPLDMPESVLVRFKGEMQPGVTLRDLVNAIPYYAIKQGLLTVAKQGKKNVFSGRILEIEGLPDLKVEQAFELSDASAERSAAGCTVRLNQAPIIEYLHSNITLLKYMIAQGYQDPRSLARRVEKMEAWLAQPELLEPDADAEYAAVIEIDLKDVHEPIVACPNDPDDVKTLSEVAGAKIDEVFIGSCMTNIGHFRAASKLLEGQRDIPTKLWVAPPTKMDAAELSKEGHYGTFGSAGARMEMPGCSLCMGNQAQVKEGATVFSTSTRNFPNRLGRNSNVYLGSAELAAICSRLGRIPTKEEYLADIGILKAKDKEIYRYMNFDQIADYQPAAADVAA</sequence>
<dbReference type="PANTHER" id="PTHR43160">
    <property type="entry name" value="ACONITATE HYDRATASE B"/>
    <property type="match status" value="1"/>
</dbReference>
<feature type="domain" description="Aconitase/3-isopropylmalate dehydratase large subunit alpha/beta/alpha" evidence="4">
    <location>
        <begin position="174"/>
        <end position="290"/>
    </location>
</feature>
<keyword evidence="1" id="KW-0479">Metal-binding</keyword>
<dbReference type="AlphaFoldDB" id="A0A0J7MSD4"/>
<keyword evidence="6" id="KW-1185">Reference proteome</keyword>
<evidence type="ECO:0000256" key="3">
    <source>
        <dbReference type="ARBA" id="ARBA00023014"/>
    </source>
</evidence>
<keyword evidence="2" id="KW-0408">Iron</keyword>
<dbReference type="PANTHER" id="PTHR43160:SF4">
    <property type="entry name" value="ACONITATE HYDRATASE B"/>
    <property type="match status" value="1"/>
</dbReference>
<evidence type="ECO:0000313" key="5">
    <source>
        <dbReference type="EMBL" id="KMQ83410.1"/>
    </source>
</evidence>
<organism evidence="5 6">
    <name type="scientific">Lasius niger</name>
    <name type="common">Black garden ant</name>
    <dbReference type="NCBI Taxonomy" id="67767"/>
    <lineage>
        <taxon>Eukaryota</taxon>
        <taxon>Metazoa</taxon>
        <taxon>Ecdysozoa</taxon>
        <taxon>Arthropoda</taxon>
        <taxon>Hexapoda</taxon>
        <taxon>Insecta</taxon>
        <taxon>Pterygota</taxon>
        <taxon>Neoptera</taxon>
        <taxon>Endopterygota</taxon>
        <taxon>Hymenoptera</taxon>
        <taxon>Apocrita</taxon>
        <taxon>Aculeata</taxon>
        <taxon>Formicoidea</taxon>
        <taxon>Formicidae</taxon>
        <taxon>Formicinae</taxon>
        <taxon>Lasius</taxon>
        <taxon>Lasius</taxon>
    </lineage>
</organism>
<dbReference type="InterPro" id="IPR015932">
    <property type="entry name" value="Aconitase_dom2"/>
</dbReference>
<dbReference type="GO" id="GO:0006099">
    <property type="term" value="P:tricarboxylic acid cycle"/>
    <property type="evidence" value="ECO:0007669"/>
    <property type="project" value="TreeGrafter"/>
</dbReference>
<dbReference type="GO" id="GO:0051539">
    <property type="term" value="F:4 iron, 4 sulfur cluster binding"/>
    <property type="evidence" value="ECO:0007669"/>
    <property type="project" value="TreeGrafter"/>
</dbReference>
<dbReference type="GO" id="GO:0005829">
    <property type="term" value="C:cytosol"/>
    <property type="evidence" value="ECO:0007669"/>
    <property type="project" value="TreeGrafter"/>
</dbReference>
<dbReference type="InterPro" id="IPR015931">
    <property type="entry name" value="Acnase/IPM_dHydase_lsu_aba_1/3"/>
</dbReference>
<dbReference type="Pfam" id="PF00330">
    <property type="entry name" value="Aconitase"/>
    <property type="match status" value="1"/>
</dbReference>
<dbReference type="Gene3D" id="3.40.1060.10">
    <property type="entry name" value="Aconitase, Domain 2"/>
    <property type="match status" value="1"/>
</dbReference>
<dbReference type="Proteomes" id="UP000036403">
    <property type="component" value="Unassembled WGS sequence"/>
</dbReference>
<dbReference type="GO" id="GO:0019629">
    <property type="term" value="P:propionate catabolic process, 2-methylcitrate cycle"/>
    <property type="evidence" value="ECO:0007669"/>
    <property type="project" value="TreeGrafter"/>
</dbReference>
<evidence type="ECO:0000313" key="6">
    <source>
        <dbReference type="Proteomes" id="UP000036403"/>
    </source>
</evidence>
<proteinExistence type="predicted"/>
<reference evidence="5 6" key="1">
    <citation type="submission" date="2015-04" db="EMBL/GenBank/DDBJ databases">
        <title>Lasius niger genome sequencing.</title>
        <authorList>
            <person name="Konorov E.A."/>
            <person name="Nikitin M.A."/>
            <person name="Kirill M.V."/>
            <person name="Chang P."/>
        </authorList>
    </citation>
    <scope>NUCLEOTIDE SEQUENCE [LARGE SCALE GENOMIC DNA]</scope>
    <source>
        <tissue evidence="5">Whole</tissue>
    </source>
</reference>
<dbReference type="PROSITE" id="PS00450">
    <property type="entry name" value="ACONITASE_1"/>
    <property type="match status" value="1"/>
</dbReference>